<feature type="chain" id="PRO_5046459589" description="Cohesin domain-containing protein" evidence="3">
    <location>
        <begin position="28"/>
        <end position="525"/>
    </location>
</feature>
<feature type="transmembrane region" description="Helical" evidence="2">
    <location>
        <begin position="342"/>
        <end position="362"/>
    </location>
</feature>
<dbReference type="InterPro" id="IPR008965">
    <property type="entry name" value="CBM2/CBM3_carb-bd_dom_sf"/>
</dbReference>
<dbReference type="SUPFAM" id="SSF49384">
    <property type="entry name" value="Carbohydrate-binding domain"/>
    <property type="match status" value="1"/>
</dbReference>
<evidence type="ECO:0000256" key="1">
    <source>
        <dbReference type="SAM" id="MobiDB-lite"/>
    </source>
</evidence>
<feature type="region of interest" description="Disordered" evidence="1">
    <location>
        <begin position="435"/>
        <end position="468"/>
    </location>
</feature>
<organism evidence="4 5">
    <name type="scientific">Claveliimonas bilis</name>
    <dbReference type="NCBI Taxonomy" id="3028070"/>
    <lineage>
        <taxon>Bacteria</taxon>
        <taxon>Bacillati</taxon>
        <taxon>Bacillota</taxon>
        <taxon>Clostridia</taxon>
        <taxon>Lachnospirales</taxon>
        <taxon>Lachnospiraceae</taxon>
        <taxon>Claveliimonas</taxon>
    </lineage>
</organism>
<evidence type="ECO:0000256" key="2">
    <source>
        <dbReference type="SAM" id="Phobius"/>
    </source>
</evidence>
<accession>A0ABN6YWH6</accession>
<evidence type="ECO:0008006" key="6">
    <source>
        <dbReference type="Google" id="ProtNLM"/>
    </source>
</evidence>
<evidence type="ECO:0000313" key="4">
    <source>
        <dbReference type="EMBL" id="BDZ77073.1"/>
    </source>
</evidence>
<sequence>MKLVKKMTAVIIALCMTVMVLPFSVNAAEPQLRFSDPTTTQGATFDVEATFYADAGIGDVNATLTYDAAALKFISGDGATASNGQIQLTGNGGGSTEMKWTLQFQALAVQTTSITIASVSASSTDGTSFQVAQGSSTITIGEGDPSLIDSTDSSGETGAASGVQVDVDGQTYSVVDFSDILIPTGFTKTEMTFEGQTCPAALQESSGKYAVYLSDSEGEENFFLYDPDGGTFSPFEQIEVSQDRYIIPLTEEVGSQLPSNLQETTFTVNGKDFPAWQNVDSTDYYVLYALNSDGEKGFYQYDSIDDTYQRYTPDTSSQEEENESSSLLGGLIDTLRDNLDRFLVGTWVLFLIFLIIIIILAIKLRHRNLELDDLYDEYDIDVDEEEDKKASKKAAKDKKAPAAKKEKASKAKAAVMEDDDFDDDFDDYDDGFEYEDDDFDDYEDDGEDFEEDDFSANDDFEDFEEDDDDVFRVQSRESVEDDIDDLDALLEARVREPAKRPPRTPKKRSHAEEDDTFKMDIIDLD</sequence>
<feature type="region of interest" description="Disordered" evidence="1">
    <location>
        <begin position="492"/>
        <end position="525"/>
    </location>
</feature>
<reference evidence="5" key="1">
    <citation type="journal article" date="2023" name="Int. J. Syst. Evol. Microbiol.">
        <title>Claveliimonas bilis gen. nov., sp. nov., deoxycholic acid-producing bacteria isolated from human faeces, and reclassification of Sellimonas monacensis Zenner et al. 2021 as Claveliimonas monacensis comb. nov.</title>
        <authorList>
            <person name="Hisatomi A."/>
            <person name="Kastawa N.W.E.P.G."/>
            <person name="Song I."/>
            <person name="Ohkuma M."/>
            <person name="Fukiya S."/>
            <person name="Sakamoto M."/>
        </authorList>
    </citation>
    <scope>NUCLEOTIDE SEQUENCE [LARGE SCALE GENOMIC DNA]</scope>
    <source>
        <strain evidence="5">12BBH14</strain>
    </source>
</reference>
<name>A0ABN6YWH6_9FIRM</name>
<keyword evidence="3" id="KW-0732">Signal</keyword>
<feature type="compositionally biased region" description="Basic and acidic residues" evidence="1">
    <location>
        <begin position="516"/>
        <end position="525"/>
    </location>
</feature>
<keyword evidence="2" id="KW-0812">Transmembrane</keyword>
<dbReference type="Gene3D" id="2.60.40.680">
    <property type="match status" value="1"/>
</dbReference>
<feature type="region of interest" description="Disordered" evidence="1">
    <location>
        <begin position="140"/>
        <end position="162"/>
    </location>
</feature>
<protein>
    <recommendedName>
        <fullName evidence="6">Cohesin domain-containing protein</fullName>
    </recommendedName>
</protein>
<feature type="compositionally biased region" description="Basic residues" evidence="1">
    <location>
        <begin position="500"/>
        <end position="509"/>
    </location>
</feature>
<gene>
    <name evidence="4" type="ORF">Lac1_12560</name>
</gene>
<dbReference type="RefSeq" id="WP_316266729.1">
    <property type="nucleotide sequence ID" value="NZ_AP027742.1"/>
</dbReference>
<dbReference type="Proteomes" id="UP001305815">
    <property type="component" value="Chromosome"/>
</dbReference>
<proteinExistence type="predicted"/>
<keyword evidence="2" id="KW-0472">Membrane</keyword>
<evidence type="ECO:0000256" key="3">
    <source>
        <dbReference type="SAM" id="SignalP"/>
    </source>
</evidence>
<evidence type="ECO:0000313" key="5">
    <source>
        <dbReference type="Proteomes" id="UP001305815"/>
    </source>
</evidence>
<dbReference type="EMBL" id="AP027742">
    <property type="protein sequence ID" value="BDZ77073.1"/>
    <property type="molecule type" value="Genomic_DNA"/>
</dbReference>
<keyword evidence="5" id="KW-1185">Reference proteome</keyword>
<keyword evidence="2" id="KW-1133">Transmembrane helix</keyword>
<feature type="signal peptide" evidence="3">
    <location>
        <begin position="1"/>
        <end position="27"/>
    </location>
</feature>